<dbReference type="PANTHER" id="PTHR44688">
    <property type="entry name" value="DNA-BINDING TRANSCRIPTIONAL ACTIVATOR DEVR_DOSR"/>
    <property type="match status" value="1"/>
</dbReference>
<dbReference type="AlphaFoldDB" id="A0A0G3BK46"/>
<dbReference type="OrthoDB" id="9774661at2"/>
<keyword evidence="3" id="KW-0804">Transcription</keyword>
<dbReference type="InterPro" id="IPR016032">
    <property type="entry name" value="Sig_transdc_resp-reg_C-effctor"/>
</dbReference>
<dbReference type="PROSITE" id="PS50043">
    <property type="entry name" value="HTH_LUXR_2"/>
    <property type="match status" value="1"/>
</dbReference>
<evidence type="ECO:0000313" key="6">
    <source>
        <dbReference type="EMBL" id="AKJ29819.1"/>
    </source>
</evidence>
<proteinExistence type="predicted"/>
<feature type="domain" description="HTH luxR-type" evidence="5">
    <location>
        <begin position="252"/>
        <end position="317"/>
    </location>
</feature>
<dbReference type="CDD" id="cd06170">
    <property type="entry name" value="LuxR_C_like"/>
    <property type="match status" value="1"/>
</dbReference>
<protein>
    <submittedName>
        <fullName evidence="6">Transcriptional regulator</fullName>
    </submittedName>
</protein>
<dbReference type="Pfam" id="PF00196">
    <property type="entry name" value="GerE"/>
    <property type="match status" value="1"/>
</dbReference>
<dbReference type="PANTHER" id="PTHR44688:SF16">
    <property type="entry name" value="DNA-BINDING TRANSCRIPTIONAL ACTIVATOR DEVR_DOSR"/>
    <property type="match status" value="1"/>
</dbReference>
<dbReference type="Pfam" id="PF03472">
    <property type="entry name" value="Autoind_bind"/>
    <property type="match status" value="1"/>
</dbReference>
<dbReference type="STRING" id="413882.AAW51_3128"/>
<dbReference type="RefSeq" id="WP_047195345.1">
    <property type="nucleotide sequence ID" value="NZ_CP011371.1"/>
</dbReference>
<dbReference type="GO" id="GO:0006355">
    <property type="term" value="P:regulation of DNA-templated transcription"/>
    <property type="evidence" value="ECO:0007669"/>
    <property type="project" value="InterPro"/>
</dbReference>
<keyword evidence="1" id="KW-0805">Transcription regulation</keyword>
<evidence type="ECO:0000256" key="4">
    <source>
        <dbReference type="SAM" id="MobiDB-lite"/>
    </source>
</evidence>
<sequence>MELTAREEPHGPPPWRRDSGVLRSPLHDGGMSGASDTLEPYLARRQPASGDAGGVLLYSESDLLLHDAPQRTGSLPGLVNELLAQPSSADRVRLVRRLLHGLGFEWLAYGTAGIQRGRAIPRSFLTTYGHPVWTEHYFRERYYEMDPRHYDAPSSSLPLVWDLDDIAASARTQPGSSRARRFLNDFGDSGIRSGVFFSVASPDMPHERTVISLMSSAPQRGWIVDSVLGQALTLGLSVHEFLSRHVHRSVFASGPRAELSALQRDILECLIGGQSDKQIAHRLSLSSHTVDYHLRQLRRRFSVRNRVQLVNAAIEAAAADRIHQRMQVRA</sequence>
<dbReference type="Gene3D" id="3.30.450.80">
    <property type="entry name" value="Transcription factor LuxR-like, autoinducer-binding domain"/>
    <property type="match status" value="1"/>
</dbReference>
<dbReference type="KEGG" id="pbh:AAW51_3128"/>
<dbReference type="InterPro" id="IPR036693">
    <property type="entry name" value="TF_LuxR_autoind-bd_dom_sf"/>
</dbReference>
<gene>
    <name evidence="6" type="ORF">AAW51_3128</name>
</gene>
<name>A0A0G3BK46_9BURK</name>
<evidence type="ECO:0000256" key="2">
    <source>
        <dbReference type="ARBA" id="ARBA00023125"/>
    </source>
</evidence>
<organism evidence="6 7">
    <name type="scientific">Caldimonas brevitalea</name>
    <dbReference type="NCBI Taxonomy" id="413882"/>
    <lineage>
        <taxon>Bacteria</taxon>
        <taxon>Pseudomonadati</taxon>
        <taxon>Pseudomonadota</taxon>
        <taxon>Betaproteobacteria</taxon>
        <taxon>Burkholderiales</taxon>
        <taxon>Sphaerotilaceae</taxon>
        <taxon>Caldimonas</taxon>
    </lineage>
</organism>
<dbReference type="SUPFAM" id="SSF46894">
    <property type="entry name" value="C-terminal effector domain of the bipartite response regulators"/>
    <property type="match status" value="1"/>
</dbReference>
<feature type="compositionally biased region" description="Basic and acidic residues" evidence="4">
    <location>
        <begin position="1"/>
        <end position="20"/>
    </location>
</feature>
<dbReference type="PRINTS" id="PR00038">
    <property type="entry name" value="HTHLUXR"/>
</dbReference>
<evidence type="ECO:0000256" key="3">
    <source>
        <dbReference type="ARBA" id="ARBA00023163"/>
    </source>
</evidence>
<dbReference type="SMART" id="SM00421">
    <property type="entry name" value="HTH_LUXR"/>
    <property type="match status" value="1"/>
</dbReference>
<dbReference type="InterPro" id="IPR005143">
    <property type="entry name" value="TF_LuxR_autoind-bd_dom"/>
</dbReference>
<feature type="region of interest" description="Disordered" evidence="4">
    <location>
        <begin position="1"/>
        <end position="37"/>
    </location>
</feature>
<dbReference type="Proteomes" id="UP000035352">
    <property type="component" value="Chromosome"/>
</dbReference>
<keyword evidence="7" id="KW-1185">Reference proteome</keyword>
<dbReference type="GO" id="GO:0003677">
    <property type="term" value="F:DNA binding"/>
    <property type="evidence" value="ECO:0007669"/>
    <property type="project" value="UniProtKB-KW"/>
</dbReference>
<accession>A0A0G3BK46</accession>
<dbReference type="InterPro" id="IPR036388">
    <property type="entry name" value="WH-like_DNA-bd_sf"/>
</dbReference>
<dbReference type="SUPFAM" id="SSF75516">
    <property type="entry name" value="Pheromone-binding domain of LuxR-like quorum-sensing transcription factors"/>
    <property type="match status" value="1"/>
</dbReference>
<keyword evidence="2" id="KW-0238">DNA-binding</keyword>
<dbReference type="InterPro" id="IPR000792">
    <property type="entry name" value="Tscrpt_reg_LuxR_C"/>
</dbReference>
<reference evidence="6 7" key="1">
    <citation type="submission" date="2015-05" db="EMBL/GenBank/DDBJ databases">
        <authorList>
            <person name="Tang B."/>
            <person name="Yu Y."/>
        </authorList>
    </citation>
    <scope>NUCLEOTIDE SEQUENCE [LARGE SCALE GENOMIC DNA]</scope>
    <source>
        <strain evidence="6 7">DSM 7029</strain>
    </source>
</reference>
<dbReference type="Gene3D" id="1.10.10.10">
    <property type="entry name" value="Winged helix-like DNA-binding domain superfamily/Winged helix DNA-binding domain"/>
    <property type="match status" value="1"/>
</dbReference>
<evidence type="ECO:0000256" key="1">
    <source>
        <dbReference type="ARBA" id="ARBA00023015"/>
    </source>
</evidence>
<evidence type="ECO:0000259" key="5">
    <source>
        <dbReference type="PROSITE" id="PS50043"/>
    </source>
</evidence>
<evidence type="ECO:0000313" key="7">
    <source>
        <dbReference type="Proteomes" id="UP000035352"/>
    </source>
</evidence>
<dbReference type="EMBL" id="CP011371">
    <property type="protein sequence ID" value="AKJ29819.1"/>
    <property type="molecule type" value="Genomic_DNA"/>
</dbReference>